<accession>A0ABR4AA07</accession>
<name>A0ABR4AA07_9LECA</name>
<comment type="caution">
    <text evidence="1">The sequence shown here is derived from an EMBL/GenBank/DDBJ whole genome shotgun (WGS) entry which is preliminary data.</text>
</comment>
<proteinExistence type="predicted"/>
<reference evidence="1 2" key="1">
    <citation type="submission" date="2024-09" db="EMBL/GenBank/DDBJ databases">
        <title>Rethinking Asexuality: The Enigmatic Case of Functional Sexual Genes in Lepraria (Stereocaulaceae).</title>
        <authorList>
            <person name="Doellman M."/>
            <person name="Sun Y."/>
            <person name="Barcenas-Pena A."/>
            <person name="Lumbsch H.T."/>
            <person name="Grewe F."/>
        </authorList>
    </citation>
    <scope>NUCLEOTIDE SEQUENCE [LARGE SCALE GENOMIC DNA]</scope>
    <source>
        <strain evidence="1 2">Mercado 3170</strain>
    </source>
</reference>
<dbReference type="Proteomes" id="UP001590950">
    <property type="component" value="Unassembled WGS sequence"/>
</dbReference>
<dbReference type="EMBL" id="JBEFKJ010000014">
    <property type="protein sequence ID" value="KAL2042538.1"/>
    <property type="molecule type" value="Genomic_DNA"/>
</dbReference>
<organism evidence="1 2">
    <name type="scientific">Stereocaulon virgatum</name>
    <dbReference type="NCBI Taxonomy" id="373712"/>
    <lineage>
        <taxon>Eukaryota</taxon>
        <taxon>Fungi</taxon>
        <taxon>Dikarya</taxon>
        <taxon>Ascomycota</taxon>
        <taxon>Pezizomycotina</taxon>
        <taxon>Lecanoromycetes</taxon>
        <taxon>OSLEUM clade</taxon>
        <taxon>Lecanoromycetidae</taxon>
        <taxon>Lecanorales</taxon>
        <taxon>Lecanorineae</taxon>
        <taxon>Stereocaulaceae</taxon>
        <taxon>Stereocaulon</taxon>
    </lineage>
</organism>
<evidence type="ECO:0000313" key="2">
    <source>
        <dbReference type="Proteomes" id="UP001590950"/>
    </source>
</evidence>
<keyword evidence="2" id="KW-1185">Reference proteome</keyword>
<protein>
    <submittedName>
        <fullName evidence="1">Uncharacterized protein</fullName>
    </submittedName>
</protein>
<sequence length="186" mass="20630">MAIKIDEQLKIYTSGKGSRSITGSSTVRKLDEDLSHLKRVLLQCSTTLDCKACSSQSSVMMPVLSICEKMLASFEQLCHAFLSPTAPESRRLSSSDSLMSIGSLSAAKTDDRKGPEIGDYMLDTDDEFHVVRALAISRMKSLGALLFRLGKTISSNRWTCHGEILDNIRYSYRRTAATIKDLEIQQ</sequence>
<evidence type="ECO:0000313" key="1">
    <source>
        <dbReference type="EMBL" id="KAL2042538.1"/>
    </source>
</evidence>
<gene>
    <name evidence="1" type="ORF">N7G274_005032</name>
</gene>